<dbReference type="GO" id="GO:0005525">
    <property type="term" value="F:GTP binding"/>
    <property type="evidence" value="ECO:0007669"/>
    <property type="project" value="UniProtKB-KW"/>
</dbReference>
<dbReference type="SMART" id="SM00173">
    <property type="entry name" value="RAS"/>
    <property type="match status" value="1"/>
</dbReference>
<reference evidence="14" key="1">
    <citation type="submission" date="2017-01" db="EMBL/GenBank/DDBJ databases">
        <title>Comparative genomics of anhydrobiosis in the tardigrade Hypsibius dujardini.</title>
        <authorList>
            <person name="Yoshida Y."/>
            <person name="Koutsovoulos G."/>
            <person name="Laetsch D."/>
            <person name="Stevens L."/>
            <person name="Kumar S."/>
            <person name="Horikawa D."/>
            <person name="Ishino K."/>
            <person name="Komine S."/>
            <person name="Tomita M."/>
            <person name="Blaxter M."/>
            <person name="Arakawa K."/>
        </authorList>
    </citation>
    <scope>NUCLEOTIDE SEQUENCE [LARGE SCALE GENOMIC DNA]</scope>
    <source>
        <strain evidence="14">Z151</strain>
    </source>
</reference>
<comment type="subcellular location">
    <subcellularLocation>
        <location evidence="1">Cell membrane</location>
        <topology evidence="1">Lipid-anchor</topology>
        <orientation evidence="1">Cytoplasmic side</orientation>
    </subcellularLocation>
</comment>
<dbReference type="GO" id="GO:0007165">
    <property type="term" value="P:signal transduction"/>
    <property type="evidence" value="ECO:0007669"/>
    <property type="project" value="InterPro"/>
</dbReference>
<dbReference type="InterPro" id="IPR027417">
    <property type="entry name" value="P-loop_NTPase"/>
</dbReference>
<sequence>MAQAASKKGTPEEVHKVIMVGSGGVGKSAITLQFMYDEFVEDYEPTKADSYRKKVTLDGKEVSVDILDTAGQEDYAAIRDNYFRTGEGFMCVFSLTDADSFTALEELKDQIFRVKSMVKIPLILVANKVDLEAQRKVSDTVLQEKAKLWGVPYIETSARTKFNVDKAFFELLREIKRGKETQNGTQRPKTGSGRKKIKCTIL</sequence>
<dbReference type="Gene3D" id="3.40.50.300">
    <property type="entry name" value="P-loop containing nucleotide triphosphate hydrolases"/>
    <property type="match status" value="1"/>
</dbReference>
<dbReference type="EMBL" id="MTYJ01000023">
    <property type="protein sequence ID" value="OQV21415.1"/>
    <property type="molecule type" value="Genomic_DNA"/>
</dbReference>
<keyword evidence="4" id="KW-1003">Cell membrane</keyword>
<dbReference type="InterPro" id="IPR005225">
    <property type="entry name" value="Small_GTP-bd"/>
</dbReference>
<dbReference type="OrthoDB" id="5976022at2759"/>
<dbReference type="Pfam" id="PF00071">
    <property type="entry name" value="Ras"/>
    <property type="match status" value="1"/>
</dbReference>
<evidence type="ECO:0000313" key="14">
    <source>
        <dbReference type="Proteomes" id="UP000192578"/>
    </source>
</evidence>
<evidence type="ECO:0000256" key="10">
    <source>
        <dbReference type="ARBA" id="ARBA00023288"/>
    </source>
</evidence>
<gene>
    <name evidence="13" type="ORF">BV898_04624</name>
</gene>
<evidence type="ECO:0000256" key="9">
    <source>
        <dbReference type="ARBA" id="ARBA00023136"/>
    </source>
</evidence>
<keyword evidence="5" id="KW-0488">Methylation</keyword>
<feature type="compositionally biased region" description="Basic residues" evidence="12">
    <location>
        <begin position="192"/>
        <end position="202"/>
    </location>
</feature>
<keyword evidence="8" id="KW-0342">GTP-binding</keyword>
<evidence type="ECO:0000256" key="6">
    <source>
        <dbReference type="ARBA" id="ARBA00022741"/>
    </source>
</evidence>
<dbReference type="PANTHER" id="PTHR24070">
    <property type="entry name" value="RAS, DI-RAS, AND RHEB FAMILY MEMBERS OF SMALL GTPASE SUPERFAMILY"/>
    <property type="match status" value="1"/>
</dbReference>
<dbReference type="CDD" id="cd04139">
    <property type="entry name" value="RalA_RalB"/>
    <property type="match status" value="1"/>
</dbReference>
<dbReference type="PROSITE" id="PS51419">
    <property type="entry name" value="RAB"/>
    <property type="match status" value="1"/>
</dbReference>
<dbReference type="InterPro" id="IPR020849">
    <property type="entry name" value="Small_GTPase_Ras-type"/>
</dbReference>
<keyword evidence="14" id="KW-1185">Reference proteome</keyword>
<dbReference type="GO" id="GO:0003925">
    <property type="term" value="F:G protein activity"/>
    <property type="evidence" value="ECO:0007669"/>
    <property type="project" value="UniProtKB-EC"/>
</dbReference>
<dbReference type="PRINTS" id="PR00449">
    <property type="entry name" value="RASTRNSFRMNG"/>
</dbReference>
<feature type="region of interest" description="Disordered" evidence="12">
    <location>
        <begin position="180"/>
        <end position="202"/>
    </location>
</feature>
<accession>A0A1W0X1R0</accession>
<evidence type="ECO:0000256" key="1">
    <source>
        <dbReference type="ARBA" id="ARBA00004342"/>
    </source>
</evidence>
<dbReference type="PROSITE" id="PS51421">
    <property type="entry name" value="RAS"/>
    <property type="match status" value="1"/>
</dbReference>
<keyword evidence="9" id="KW-0472">Membrane</keyword>
<comment type="similarity">
    <text evidence="2">Belongs to the small GTPase superfamily. Ras family.</text>
</comment>
<dbReference type="Proteomes" id="UP000192578">
    <property type="component" value="Unassembled WGS sequence"/>
</dbReference>
<evidence type="ECO:0000256" key="7">
    <source>
        <dbReference type="ARBA" id="ARBA00022801"/>
    </source>
</evidence>
<evidence type="ECO:0000256" key="8">
    <source>
        <dbReference type="ARBA" id="ARBA00023134"/>
    </source>
</evidence>
<dbReference type="SMART" id="SM00175">
    <property type="entry name" value="RAB"/>
    <property type="match status" value="1"/>
</dbReference>
<dbReference type="EC" id="3.6.5.2" evidence="3"/>
<evidence type="ECO:0000256" key="4">
    <source>
        <dbReference type="ARBA" id="ARBA00022475"/>
    </source>
</evidence>
<evidence type="ECO:0000256" key="12">
    <source>
        <dbReference type="SAM" id="MobiDB-lite"/>
    </source>
</evidence>
<evidence type="ECO:0000256" key="2">
    <source>
        <dbReference type="ARBA" id="ARBA00008344"/>
    </source>
</evidence>
<dbReference type="FunFam" id="3.40.50.300:FF:000203">
    <property type="entry name" value="Putative ras-related protein ral-a"/>
    <property type="match status" value="1"/>
</dbReference>
<name>A0A1W0X1R0_HYPEX</name>
<protein>
    <recommendedName>
        <fullName evidence="3">small monomeric GTPase</fullName>
        <ecNumber evidence="3">3.6.5.2</ecNumber>
    </recommendedName>
</protein>
<keyword evidence="6" id="KW-0547">Nucleotide-binding</keyword>
<dbReference type="NCBIfam" id="TIGR00231">
    <property type="entry name" value="small_GTP"/>
    <property type="match status" value="1"/>
</dbReference>
<organism evidence="13 14">
    <name type="scientific">Hypsibius exemplaris</name>
    <name type="common">Freshwater tardigrade</name>
    <dbReference type="NCBI Taxonomy" id="2072580"/>
    <lineage>
        <taxon>Eukaryota</taxon>
        <taxon>Metazoa</taxon>
        <taxon>Ecdysozoa</taxon>
        <taxon>Tardigrada</taxon>
        <taxon>Eutardigrada</taxon>
        <taxon>Parachela</taxon>
        <taxon>Hypsibioidea</taxon>
        <taxon>Hypsibiidae</taxon>
        <taxon>Hypsibius</taxon>
    </lineage>
</organism>
<keyword evidence="10" id="KW-0449">Lipoprotein</keyword>
<evidence type="ECO:0000256" key="11">
    <source>
        <dbReference type="ARBA" id="ARBA00023289"/>
    </source>
</evidence>
<proteinExistence type="inferred from homology"/>
<dbReference type="AlphaFoldDB" id="A0A1W0X1R0"/>
<evidence type="ECO:0000256" key="3">
    <source>
        <dbReference type="ARBA" id="ARBA00011984"/>
    </source>
</evidence>
<dbReference type="SUPFAM" id="SSF52540">
    <property type="entry name" value="P-loop containing nucleoside triphosphate hydrolases"/>
    <property type="match status" value="1"/>
</dbReference>
<dbReference type="GO" id="GO:0005886">
    <property type="term" value="C:plasma membrane"/>
    <property type="evidence" value="ECO:0007669"/>
    <property type="project" value="UniProtKB-SubCell"/>
</dbReference>
<comment type="caution">
    <text evidence="13">The sequence shown here is derived from an EMBL/GenBank/DDBJ whole genome shotgun (WGS) entry which is preliminary data.</text>
</comment>
<dbReference type="SMART" id="SM00174">
    <property type="entry name" value="RHO"/>
    <property type="match status" value="1"/>
</dbReference>
<dbReference type="InterPro" id="IPR001806">
    <property type="entry name" value="Small_GTPase"/>
</dbReference>
<evidence type="ECO:0000313" key="13">
    <source>
        <dbReference type="EMBL" id="OQV21415.1"/>
    </source>
</evidence>
<evidence type="ECO:0000256" key="5">
    <source>
        <dbReference type="ARBA" id="ARBA00022481"/>
    </source>
</evidence>
<keyword evidence="7" id="KW-0378">Hydrolase</keyword>
<dbReference type="PROSITE" id="PS51420">
    <property type="entry name" value="RHO"/>
    <property type="match status" value="1"/>
</dbReference>
<keyword evidence="11" id="KW-0636">Prenylation</keyword>